<evidence type="ECO:0000313" key="2">
    <source>
        <dbReference type="Proteomes" id="UP001462640"/>
    </source>
</evidence>
<organism evidence="1 2">
    <name type="scientific">Roseateles flavus</name>
    <dbReference type="NCBI Taxonomy" id="3149041"/>
    <lineage>
        <taxon>Bacteria</taxon>
        <taxon>Pseudomonadati</taxon>
        <taxon>Pseudomonadota</taxon>
        <taxon>Betaproteobacteria</taxon>
        <taxon>Burkholderiales</taxon>
        <taxon>Sphaerotilaceae</taxon>
        <taxon>Roseateles</taxon>
    </lineage>
</organism>
<proteinExistence type="predicted"/>
<protein>
    <recommendedName>
        <fullName evidence="3">HDOD domain-containing protein</fullName>
    </recommendedName>
</protein>
<dbReference type="EMBL" id="JBDPZC010000011">
    <property type="protein sequence ID" value="MEO3715152.1"/>
    <property type="molecule type" value="Genomic_DNA"/>
</dbReference>
<sequence length="400" mass="43494">MAGQTGLTSVIRRNPAPAFMQHSQQSLSHAATASADSAAWADIVQQLGAEIAGPLSQALERIHTLIATGQIDRQSLRALREGVSQAREAGMMGQQLARLASGKLRLSKERLQLTQMLRGVLAHRSREALARGIQIRQVLKPADVLGDGALLFALLNALLDWALACTHSSVDFRLDLSPWPARARLICRFAHRSLDLVDDAREEELPAALNSLAWRLLEQTALTMGLQPLREHEAGITELTLEFPHTLLDEPGAPQPEPSEGWGMPDAREFANSSNSKPLAGSHLLIVSPRRELRGQIQDAVRHMGLIIDVVNTMAEAQHFCMEGLPHAVIFESSQRGSDLEALKTGIVRDVADFCFIEVQEAAHLTQLSSATADGMARIARGSLAEALPAMLLFELSKSL</sequence>
<evidence type="ECO:0008006" key="3">
    <source>
        <dbReference type="Google" id="ProtNLM"/>
    </source>
</evidence>
<comment type="caution">
    <text evidence="1">The sequence shown here is derived from an EMBL/GenBank/DDBJ whole genome shotgun (WGS) entry which is preliminary data.</text>
</comment>
<dbReference type="Proteomes" id="UP001462640">
    <property type="component" value="Unassembled WGS sequence"/>
</dbReference>
<accession>A0ABV0GJN4</accession>
<keyword evidence="2" id="KW-1185">Reference proteome</keyword>
<gene>
    <name evidence="1" type="ORF">ABDJ40_20485</name>
</gene>
<reference evidence="1 2" key="1">
    <citation type="submission" date="2024-05" db="EMBL/GenBank/DDBJ databases">
        <title>Roseateles sp. 2.12 16S ribosomal RNA gene Genome sequencing and assembly.</title>
        <authorList>
            <person name="Woo H."/>
        </authorList>
    </citation>
    <scope>NUCLEOTIDE SEQUENCE [LARGE SCALE GENOMIC DNA]</scope>
    <source>
        <strain evidence="1 2">2.12</strain>
    </source>
</reference>
<evidence type="ECO:0000313" key="1">
    <source>
        <dbReference type="EMBL" id="MEO3715152.1"/>
    </source>
</evidence>
<dbReference type="RefSeq" id="WP_347612442.1">
    <property type="nucleotide sequence ID" value="NZ_JBDPZC010000011.1"/>
</dbReference>
<name>A0ABV0GJN4_9BURK</name>